<reference evidence="3 4" key="1">
    <citation type="submission" date="2020-06" db="EMBL/GenBank/DDBJ databases">
        <title>Description of novel acetic acid bacteria.</title>
        <authorList>
            <person name="Sombolestani A."/>
        </authorList>
    </citation>
    <scope>NUCLEOTIDE SEQUENCE [LARGE SCALE GENOMIC DNA]</scope>
    <source>
        <strain evidence="3 4">LMG 27010</strain>
    </source>
</reference>
<protein>
    <submittedName>
        <fullName evidence="3">Glycosyltransferase family 4 protein</fullName>
    </submittedName>
</protein>
<dbReference type="Gene3D" id="3.40.50.2000">
    <property type="entry name" value="Glycogen Phosphorylase B"/>
    <property type="match status" value="2"/>
</dbReference>
<feature type="domain" description="Glycosyltransferase subfamily 4-like N-terminal" evidence="2">
    <location>
        <begin position="22"/>
        <end position="217"/>
    </location>
</feature>
<evidence type="ECO:0000259" key="2">
    <source>
        <dbReference type="Pfam" id="PF13579"/>
    </source>
</evidence>
<organism evidence="3 4">
    <name type="scientific">Ameyamaea chiangmaiensis</name>
    <dbReference type="NCBI Taxonomy" id="442969"/>
    <lineage>
        <taxon>Bacteria</taxon>
        <taxon>Pseudomonadati</taxon>
        <taxon>Pseudomonadota</taxon>
        <taxon>Alphaproteobacteria</taxon>
        <taxon>Acetobacterales</taxon>
        <taxon>Acetobacteraceae</taxon>
        <taxon>Ameyamaea</taxon>
    </lineage>
</organism>
<accession>A0A850P9Q8</accession>
<dbReference type="RefSeq" id="WP_176613605.1">
    <property type="nucleotide sequence ID" value="NZ_JABXXR010000056.1"/>
</dbReference>
<dbReference type="PANTHER" id="PTHR46401:SF8">
    <property type="entry name" value="BLL6006 PROTEIN"/>
    <property type="match status" value="1"/>
</dbReference>
<evidence type="ECO:0000259" key="1">
    <source>
        <dbReference type="Pfam" id="PF00534"/>
    </source>
</evidence>
<dbReference type="GO" id="GO:0016757">
    <property type="term" value="F:glycosyltransferase activity"/>
    <property type="evidence" value="ECO:0007669"/>
    <property type="project" value="InterPro"/>
</dbReference>
<keyword evidence="4" id="KW-1185">Reference proteome</keyword>
<dbReference type="InterPro" id="IPR028098">
    <property type="entry name" value="Glyco_trans_4-like_N"/>
</dbReference>
<evidence type="ECO:0000313" key="3">
    <source>
        <dbReference type="EMBL" id="NVN40648.1"/>
    </source>
</evidence>
<dbReference type="InterPro" id="IPR001296">
    <property type="entry name" value="Glyco_trans_1"/>
</dbReference>
<evidence type="ECO:0000313" key="4">
    <source>
        <dbReference type="Proteomes" id="UP000585665"/>
    </source>
</evidence>
<feature type="domain" description="Glycosyl transferase family 1" evidence="1">
    <location>
        <begin position="259"/>
        <end position="409"/>
    </location>
</feature>
<dbReference type="Proteomes" id="UP000585665">
    <property type="component" value="Unassembled WGS sequence"/>
</dbReference>
<dbReference type="CDD" id="cd03809">
    <property type="entry name" value="GT4_MtfB-like"/>
    <property type="match status" value="1"/>
</dbReference>
<comment type="caution">
    <text evidence="3">The sequence shown here is derived from an EMBL/GenBank/DDBJ whole genome shotgun (WGS) entry which is preliminary data.</text>
</comment>
<name>A0A850P9Q8_9PROT</name>
<dbReference type="Pfam" id="PF13579">
    <property type="entry name" value="Glyco_trans_4_4"/>
    <property type="match status" value="1"/>
</dbReference>
<proteinExistence type="predicted"/>
<dbReference type="AlphaFoldDB" id="A0A850P9Q8"/>
<dbReference type="EMBL" id="JABXXR010000056">
    <property type="protein sequence ID" value="NVN40648.1"/>
    <property type="molecule type" value="Genomic_DNA"/>
</dbReference>
<keyword evidence="3" id="KW-0808">Transferase</keyword>
<dbReference type="Pfam" id="PF00534">
    <property type="entry name" value="Glycos_transf_1"/>
    <property type="match status" value="1"/>
</dbReference>
<sequence length="440" mass="48659">MADQTVARIGVDGFNLALERGTGVATYARTLTRALERMGHPVDMLYGLDIPTGSDPALREVRFFDRLEQPPGKRPAPFSKRWIRERRADLHAPAPQEITLTGRVDSRPFADRLPAFTRLFNADGLFQRAARHFRRTGRLTRLRMDTPPAIMHWTYPLPVMIEGAANIYTIHDVVPLRLPYTTLDDKPYYYRLMNTICAQADALCTVSEASRRDIVSFFPSSDGKLHNTYQSFSPSPVAMERSDAECKAEIDADFGLLPQSYFLFFGSLEPKKNIGRLIEAFLASGCARKLVLVGAMAWKSERELRYLDRGIAAGRIVMIDYLPERTLFALLRMARALLFPSLSEGFGLPVLEAMSCGVPALVSAEGALPEVSGDAALQTDAYDVDAIARAIRRLDADDALCDGLAAAGRGQAARFDMTSYCQRLAGLYHSVLASAPTTKA</sequence>
<gene>
    <name evidence="3" type="ORF">HUK82_08745</name>
</gene>
<dbReference type="SUPFAM" id="SSF53756">
    <property type="entry name" value="UDP-Glycosyltransferase/glycogen phosphorylase"/>
    <property type="match status" value="1"/>
</dbReference>
<dbReference type="PANTHER" id="PTHR46401">
    <property type="entry name" value="GLYCOSYLTRANSFERASE WBBK-RELATED"/>
    <property type="match status" value="1"/>
</dbReference>